<organism evidence="1 2">
    <name type="scientific">Pistacia atlantica</name>
    <dbReference type="NCBI Taxonomy" id="434234"/>
    <lineage>
        <taxon>Eukaryota</taxon>
        <taxon>Viridiplantae</taxon>
        <taxon>Streptophyta</taxon>
        <taxon>Embryophyta</taxon>
        <taxon>Tracheophyta</taxon>
        <taxon>Spermatophyta</taxon>
        <taxon>Magnoliopsida</taxon>
        <taxon>eudicotyledons</taxon>
        <taxon>Gunneridae</taxon>
        <taxon>Pentapetalae</taxon>
        <taxon>rosids</taxon>
        <taxon>malvids</taxon>
        <taxon>Sapindales</taxon>
        <taxon>Anacardiaceae</taxon>
        <taxon>Pistacia</taxon>
    </lineage>
</organism>
<dbReference type="Proteomes" id="UP001164250">
    <property type="component" value="Chromosome 9"/>
</dbReference>
<comment type="caution">
    <text evidence="1">The sequence shown here is derived from an EMBL/GenBank/DDBJ whole genome shotgun (WGS) entry which is preliminary data.</text>
</comment>
<dbReference type="EMBL" id="CM047905">
    <property type="protein sequence ID" value="KAJ0087870.1"/>
    <property type="molecule type" value="Genomic_DNA"/>
</dbReference>
<evidence type="ECO:0000313" key="1">
    <source>
        <dbReference type="EMBL" id="KAJ0087870.1"/>
    </source>
</evidence>
<gene>
    <name evidence="1" type="ORF">Patl1_32907</name>
</gene>
<evidence type="ECO:0000313" key="2">
    <source>
        <dbReference type="Proteomes" id="UP001164250"/>
    </source>
</evidence>
<protein>
    <submittedName>
        <fullName evidence="1">Uncharacterized protein</fullName>
    </submittedName>
</protein>
<name>A0ACC1AMR9_9ROSI</name>
<proteinExistence type="predicted"/>
<keyword evidence="2" id="KW-1185">Reference proteome</keyword>
<accession>A0ACC1AMR9</accession>
<reference evidence="2" key="1">
    <citation type="journal article" date="2023" name="G3 (Bethesda)">
        <title>Genome assembly and association tests identify interacting loci associated with vigor, precocity, and sex in interspecific pistachio rootstocks.</title>
        <authorList>
            <person name="Palmer W."/>
            <person name="Jacygrad E."/>
            <person name="Sagayaradj S."/>
            <person name="Cavanaugh K."/>
            <person name="Han R."/>
            <person name="Bertier L."/>
            <person name="Beede B."/>
            <person name="Kafkas S."/>
            <person name="Golino D."/>
            <person name="Preece J."/>
            <person name="Michelmore R."/>
        </authorList>
    </citation>
    <scope>NUCLEOTIDE SEQUENCE [LARGE SCALE GENOMIC DNA]</scope>
</reference>
<sequence>MAKTCIIFLTFLIISTFTIADQFSEVLAPEKLGLKEEKLTHLHFYFHDIVSGPKPSAVRVAQAAVTNSSQTAFGAVNVMDDALTEAPEPGSKVVGRAQGIYASASQSELGLLMVLNFAFTEGKFNGSALRHFGPQHGVFDSEGDADRRRQWGFPICPWLCSGENSYT</sequence>